<keyword evidence="5" id="KW-1185">Reference proteome</keyword>
<feature type="domain" description="HTH tetR-type" evidence="3">
    <location>
        <begin position="9"/>
        <end position="69"/>
    </location>
</feature>
<reference evidence="4 5" key="1">
    <citation type="submission" date="2019-12" db="EMBL/GenBank/DDBJ databases">
        <title>Nocardia sp. nov. ET3-3 isolated from soil.</title>
        <authorList>
            <person name="Kanchanasin P."/>
            <person name="Tanasupawat S."/>
            <person name="Yuki M."/>
            <person name="Kudo T."/>
        </authorList>
    </citation>
    <scope>NUCLEOTIDE SEQUENCE [LARGE SCALE GENOMIC DNA]</scope>
    <source>
        <strain evidence="4 5">ET3-3</strain>
    </source>
</reference>
<dbReference type="PANTHER" id="PTHR30055">
    <property type="entry name" value="HTH-TYPE TRANSCRIPTIONAL REGULATOR RUTR"/>
    <property type="match status" value="1"/>
</dbReference>
<dbReference type="EMBL" id="WRPP01000002">
    <property type="protein sequence ID" value="MVU77706.1"/>
    <property type="molecule type" value="Genomic_DNA"/>
</dbReference>
<dbReference type="PANTHER" id="PTHR30055:SF200">
    <property type="entry name" value="HTH-TYPE TRANSCRIPTIONAL REPRESSOR BDCR"/>
    <property type="match status" value="1"/>
</dbReference>
<dbReference type="InterPro" id="IPR009057">
    <property type="entry name" value="Homeodomain-like_sf"/>
</dbReference>
<evidence type="ECO:0000313" key="5">
    <source>
        <dbReference type="Proteomes" id="UP000466794"/>
    </source>
</evidence>
<dbReference type="GO" id="GO:0003700">
    <property type="term" value="F:DNA-binding transcription factor activity"/>
    <property type="evidence" value="ECO:0007669"/>
    <property type="project" value="TreeGrafter"/>
</dbReference>
<evidence type="ECO:0000256" key="1">
    <source>
        <dbReference type="ARBA" id="ARBA00023125"/>
    </source>
</evidence>
<feature type="DNA-binding region" description="H-T-H motif" evidence="2">
    <location>
        <begin position="32"/>
        <end position="51"/>
    </location>
</feature>
<evidence type="ECO:0000313" key="4">
    <source>
        <dbReference type="EMBL" id="MVU77706.1"/>
    </source>
</evidence>
<keyword evidence="1 2" id="KW-0238">DNA-binding</keyword>
<dbReference type="AlphaFoldDB" id="A0A7K1UTL3"/>
<protein>
    <submittedName>
        <fullName evidence="4">TetR family transcriptional regulator</fullName>
    </submittedName>
</protein>
<dbReference type="PRINTS" id="PR00455">
    <property type="entry name" value="HTHTETR"/>
</dbReference>
<dbReference type="PROSITE" id="PS50977">
    <property type="entry name" value="HTH_TETR_2"/>
    <property type="match status" value="1"/>
</dbReference>
<evidence type="ECO:0000259" key="3">
    <source>
        <dbReference type="PROSITE" id="PS50977"/>
    </source>
</evidence>
<accession>A0A7K1UTL3</accession>
<dbReference type="InterPro" id="IPR050109">
    <property type="entry name" value="HTH-type_TetR-like_transc_reg"/>
</dbReference>
<organism evidence="4 5">
    <name type="scientific">Nocardia terrae</name>
    <dbReference type="NCBI Taxonomy" id="2675851"/>
    <lineage>
        <taxon>Bacteria</taxon>
        <taxon>Bacillati</taxon>
        <taxon>Actinomycetota</taxon>
        <taxon>Actinomycetes</taxon>
        <taxon>Mycobacteriales</taxon>
        <taxon>Nocardiaceae</taxon>
        <taxon>Nocardia</taxon>
    </lineage>
</organism>
<dbReference type="Gene3D" id="1.10.357.10">
    <property type="entry name" value="Tetracycline Repressor, domain 2"/>
    <property type="match status" value="1"/>
</dbReference>
<dbReference type="GO" id="GO:0000976">
    <property type="term" value="F:transcription cis-regulatory region binding"/>
    <property type="evidence" value="ECO:0007669"/>
    <property type="project" value="TreeGrafter"/>
</dbReference>
<dbReference type="SUPFAM" id="SSF46689">
    <property type="entry name" value="Homeodomain-like"/>
    <property type="match status" value="1"/>
</dbReference>
<dbReference type="RefSeq" id="WP_157387368.1">
    <property type="nucleotide sequence ID" value="NZ_WRPP01000002.1"/>
</dbReference>
<dbReference type="SUPFAM" id="SSF48498">
    <property type="entry name" value="Tetracyclin repressor-like, C-terminal domain"/>
    <property type="match status" value="1"/>
</dbReference>
<dbReference type="Proteomes" id="UP000466794">
    <property type="component" value="Unassembled WGS sequence"/>
</dbReference>
<dbReference type="Pfam" id="PF00440">
    <property type="entry name" value="TetR_N"/>
    <property type="match status" value="1"/>
</dbReference>
<gene>
    <name evidence="4" type="ORF">GPX89_10685</name>
</gene>
<sequence>MTTTPNTVVGIRDRLVRAAYELYTCTGVRAVTADMIADRAGVSKSTLYEHFPTLDELVAVVLDRRERLWTFGLIEEQSRLRGTTPEEQLLAIFDVFDEWFAAADFNACLFINVLLEMGADHPLGRAGIEHLQTIRDIVSARAERAGLSDIDNFARSWHILMKGSIVAAAEGDRHAARRAKAMAAELIRQHRAG</sequence>
<dbReference type="InterPro" id="IPR036271">
    <property type="entry name" value="Tet_transcr_reg_TetR-rel_C_sf"/>
</dbReference>
<dbReference type="InterPro" id="IPR001647">
    <property type="entry name" value="HTH_TetR"/>
</dbReference>
<name>A0A7K1UTL3_9NOCA</name>
<comment type="caution">
    <text evidence="4">The sequence shown here is derived from an EMBL/GenBank/DDBJ whole genome shotgun (WGS) entry which is preliminary data.</text>
</comment>
<evidence type="ECO:0000256" key="2">
    <source>
        <dbReference type="PROSITE-ProRule" id="PRU00335"/>
    </source>
</evidence>
<proteinExistence type="predicted"/>